<proteinExistence type="predicted"/>
<accession>A0AAV4Y5V6</accession>
<gene>
    <name evidence="1" type="ORF">CEXT_197551</name>
</gene>
<evidence type="ECO:0000313" key="2">
    <source>
        <dbReference type="Proteomes" id="UP001054945"/>
    </source>
</evidence>
<organism evidence="1 2">
    <name type="scientific">Caerostris extrusa</name>
    <name type="common">Bark spider</name>
    <name type="synonym">Caerostris bankana</name>
    <dbReference type="NCBI Taxonomy" id="172846"/>
    <lineage>
        <taxon>Eukaryota</taxon>
        <taxon>Metazoa</taxon>
        <taxon>Ecdysozoa</taxon>
        <taxon>Arthropoda</taxon>
        <taxon>Chelicerata</taxon>
        <taxon>Arachnida</taxon>
        <taxon>Araneae</taxon>
        <taxon>Araneomorphae</taxon>
        <taxon>Entelegynae</taxon>
        <taxon>Araneoidea</taxon>
        <taxon>Araneidae</taxon>
        <taxon>Caerostris</taxon>
    </lineage>
</organism>
<comment type="caution">
    <text evidence="1">The sequence shown here is derived from an EMBL/GenBank/DDBJ whole genome shotgun (WGS) entry which is preliminary data.</text>
</comment>
<reference evidence="1 2" key="1">
    <citation type="submission" date="2021-06" db="EMBL/GenBank/DDBJ databases">
        <title>Caerostris extrusa draft genome.</title>
        <authorList>
            <person name="Kono N."/>
            <person name="Arakawa K."/>
        </authorList>
    </citation>
    <scope>NUCLEOTIDE SEQUENCE [LARGE SCALE GENOMIC DNA]</scope>
</reference>
<evidence type="ECO:0000313" key="1">
    <source>
        <dbReference type="EMBL" id="GIZ01600.1"/>
    </source>
</evidence>
<protein>
    <submittedName>
        <fullName evidence="1">Uncharacterized protein</fullName>
    </submittedName>
</protein>
<keyword evidence="2" id="KW-1185">Reference proteome</keyword>
<dbReference type="EMBL" id="BPLR01001321">
    <property type="protein sequence ID" value="GIZ01600.1"/>
    <property type="molecule type" value="Genomic_DNA"/>
</dbReference>
<dbReference type="AlphaFoldDB" id="A0AAV4Y5V6"/>
<sequence length="171" mass="18959">MKSTKTADKMCLLSRVSLMEWLRKATGCLVDLNLRNPASSSSRMLLIKRIVDLHQWETNFLLKSPKIESKVMEPKCMRNSEDMPSSPGDLRVLRHLTVLPDSIDLIGSLKIVMSFSSGTSAFTLYSTLEGVERRTLQQLGGDLNPDLQASGTYNYPSGVTRSKSGLVLVPL</sequence>
<name>A0AAV4Y5V6_CAEEX</name>
<dbReference type="Proteomes" id="UP001054945">
    <property type="component" value="Unassembled WGS sequence"/>
</dbReference>